<feature type="compositionally biased region" description="Polar residues" evidence="1">
    <location>
        <begin position="138"/>
        <end position="151"/>
    </location>
</feature>
<gene>
    <name evidence="2" type="ORF">B0I35DRAFT_414937</name>
</gene>
<comment type="caution">
    <text evidence="2">The sequence shown here is derived from an EMBL/GenBank/DDBJ whole genome shotgun (WGS) entry which is preliminary data.</text>
</comment>
<sequence length="189" mass="20626">MYPGMRQTPIASRRTSAATNAGHGRRRMPPNQNHQSTSAMHNGHQQQGPMSYIGHQQGPTSYIGHIQRSPHDNHPQGGITPHDSSSHEAMEMAEYFNVEDDIGDFYDGVSQPRQIHSDANDGNREVPMTGDMPETGARPSSETSGDGQASIQKILGRLDVCNHLEKDVGSILNKMNSADQGPGFRSLVK</sequence>
<protein>
    <submittedName>
        <fullName evidence="2">Uncharacterized protein</fullName>
    </submittedName>
</protein>
<feature type="region of interest" description="Disordered" evidence="1">
    <location>
        <begin position="1"/>
        <end position="87"/>
    </location>
</feature>
<accession>A0A8K0SHN6</accession>
<dbReference type="EMBL" id="JAGPNK010000029">
    <property type="protein sequence ID" value="KAH7303735.1"/>
    <property type="molecule type" value="Genomic_DNA"/>
</dbReference>
<dbReference type="Proteomes" id="UP000813444">
    <property type="component" value="Unassembled WGS sequence"/>
</dbReference>
<keyword evidence="3" id="KW-1185">Reference proteome</keyword>
<feature type="compositionally biased region" description="Basic and acidic residues" evidence="1">
    <location>
        <begin position="115"/>
        <end position="124"/>
    </location>
</feature>
<feature type="compositionally biased region" description="Polar residues" evidence="1">
    <location>
        <begin position="30"/>
        <end position="49"/>
    </location>
</feature>
<evidence type="ECO:0000313" key="2">
    <source>
        <dbReference type="EMBL" id="KAH7303735.1"/>
    </source>
</evidence>
<name>A0A8K0SHN6_9HYPO</name>
<feature type="region of interest" description="Disordered" evidence="1">
    <location>
        <begin position="109"/>
        <end position="151"/>
    </location>
</feature>
<reference evidence="2" key="1">
    <citation type="journal article" date="2021" name="Nat. Commun.">
        <title>Genetic determinants of endophytism in the Arabidopsis root mycobiome.</title>
        <authorList>
            <person name="Mesny F."/>
            <person name="Miyauchi S."/>
            <person name="Thiergart T."/>
            <person name="Pickel B."/>
            <person name="Atanasova L."/>
            <person name="Karlsson M."/>
            <person name="Huettel B."/>
            <person name="Barry K.W."/>
            <person name="Haridas S."/>
            <person name="Chen C."/>
            <person name="Bauer D."/>
            <person name="Andreopoulos W."/>
            <person name="Pangilinan J."/>
            <person name="LaButti K."/>
            <person name="Riley R."/>
            <person name="Lipzen A."/>
            <person name="Clum A."/>
            <person name="Drula E."/>
            <person name="Henrissat B."/>
            <person name="Kohler A."/>
            <person name="Grigoriev I.V."/>
            <person name="Martin F.M."/>
            <person name="Hacquard S."/>
        </authorList>
    </citation>
    <scope>NUCLEOTIDE SEQUENCE</scope>
    <source>
        <strain evidence="2">MPI-CAGE-CH-0235</strain>
    </source>
</reference>
<organism evidence="2 3">
    <name type="scientific">Stachybotrys elegans</name>
    <dbReference type="NCBI Taxonomy" id="80388"/>
    <lineage>
        <taxon>Eukaryota</taxon>
        <taxon>Fungi</taxon>
        <taxon>Dikarya</taxon>
        <taxon>Ascomycota</taxon>
        <taxon>Pezizomycotina</taxon>
        <taxon>Sordariomycetes</taxon>
        <taxon>Hypocreomycetidae</taxon>
        <taxon>Hypocreales</taxon>
        <taxon>Stachybotryaceae</taxon>
        <taxon>Stachybotrys</taxon>
    </lineage>
</organism>
<evidence type="ECO:0000313" key="3">
    <source>
        <dbReference type="Proteomes" id="UP000813444"/>
    </source>
</evidence>
<dbReference type="AlphaFoldDB" id="A0A8K0SHN6"/>
<proteinExistence type="predicted"/>
<feature type="compositionally biased region" description="Polar residues" evidence="1">
    <location>
        <begin position="9"/>
        <end position="19"/>
    </location>
</feature>
<evidence type="ECO:0000256" key="1">
    <source>
        <dbReference type="SAM" id="MobiDB-lite"/>
    </source>
</evidence>